<dbReference type="CDD" id="cd11386">
    <property type="entry name" value="MCP_signal"/>
    <property type="match status" value="1"/>
</dbReference>
<dbReference type="PRINTS" id="PR00260">
    <property type="entry name" value="CHEMTRNSDUCR"/>
</dbReference>
<evidence type="ECO:0000313" key="13">
    <source>
        <dbReference type="Proteomes" id="UP001597180"/>
    </source>
</evidence>
<feature type="transmembrane region" description="Helical" evidence="9">
    <location>
        <begin position="21"/>
        <end position="44"/>
    </location>
</feature>
<proteinExistence type="inferred from homology"/>
<evidence type="ECO:0000259" key="10">
    <source>
        <dbReference type="PROSITE" id="PS50111"/>
    </source>
</evidence>
<dbReference type="SMART" id="SM00283">
    <property type="entry name" value="MA"/>
    <property type="match status" value="1"/>
</dbReference>
<keyword evidence="5 9" id="KW-0472">Membrane</keyword>
<gene>
    <name evidence="12" type="ORF">ACFQ4B_26110</name>
</gene>
<organism evidence="12 13">
    <name type="scientific">Paenibacillus vulneris</name>
    <dbReference type="NCBI Taxonomy" id="1133364"/>
    <lineage>
        <taxon>Bacteria</taxon>
        <taxon>Bacillati</taxon>
        <taxon>Bacillota</taxon>
        <taxon>Bacilli</taxon>
        <taxon>Bacillales</taxon>
        <taxon>Paenibacillaceae</taxon>
        <taxon>Paenibacillus</taxon>
    </lineage>
</organism>
<dbReference type="CDD" id="cd06225">
    <property type="entry name" value="HAMP"/>
    <property type="match status" value="1"/>
</dbReference>
<dbReference type="Proteomes" id="UP001597180">
    <property type="component" value="Unassembled WGS sequence"/>
</dbReference>
<evidence type="ECO:0000256" key="1">
    <source>
        <dbReference type="ARBA" id="ARBA00004651"/>
    </source>
</evidence>
<feature type="domain" description="Methyl-accepting transducer" evidence="10">
    <location>
        <begin position="305"/>
        <end position="541"/>
    </location>
</feature>
<evidence type="ECO:0000259" key="11">
    <source>
        <dbReference type="PROSITE" id="PS50885"/>
    </source>
</evidence>
<evidence type="ECO:0000256" key="9">
    <source>
        <dbReference type="SAM" id="Phobius"/>
    </source>
</evidence>
<keyword evidence="2" id="KW-1003">Cell membrane</keyword>
<comment type="caution">
    <text evidence="12">The sequence shown here is derived from an EMBL/GenBank/DDBJ whole genome shotgun (WGS) entry which is preliminary data.</text>
</comment>
<dbReference type="Gene3D" id="6.10.340.10">
    <property type="match status" value="1"/>
</dbReference>
<dbReference type="CDD" id="cd12912">
    <property type="entry name" value="PDC2_MCP_like"/>
    <property type="match status" value="1"/>
</dbReference>
<keyword evidence="6 8" id="KW-0807">Transducer</keyword>
<keyword evidence="3 9" id="KW-0812">Transmembrane</keyword>
<evidence type="ECO:0000313" key="12">
    <source>
        <dbReference type="EMBL" id="MFD1223600.1"/>
    </source>
</evidence>
<keyword evidence="13" id="KW-1185">Reference proteome</keyword>
<feature type="domain" description="HAMP" evidence="11">
    <location>
        <begin position="233"/>
        <end position="286"/>
    </location>
</feature>
<dbReference type="Pfam" id="PF00015">
    <property type="entry name" value="MCPsignal"/>
    <property type="match status" value="1"/>
</dbReference>
<dbReference type="Gene3D" id="3.30.450.20">
    <property type="entry name" value="PAS domain"/>
    <property type="match status" value="1"/>
</dbReference>
<dbReference type="SUPFAM" id="SSF58104">
    <property type="entry name" value="Methyl-accepting chemotaxis protein (MCP) signaling domain"/>
    <property type="match status" value="1"/>
</dbReference>
<dbReference type="PROSITE" id="PS50111">
    <property type="entry name" value="CHEMOTAXIS_TRANSDUC_2"/>
    <property type="match status" value="1"/>
</dbReference>
<dbReference type="RefSeq" id="WP_345587958.1">
    <property type="nucleotide sequence ID" value="NZ_BAABJG010000014.1"/>
</dbReference>
<comment type="subcellular location">
    <subcellularLocation>
        <location evidence="1">Cell membrane</location>
        <topology evidence="1">Multi-pass membrane protein</topology>
    </subcellularLocation>
</comment>
<dbReference type="InterPro" id="IPR004089">
    <property type="entry name" value="MCPsignal_dom"/>
</dbReference>
<name>A0ABW3UVI7_9BACL</name>
<dbReference type="InterPro" id="IPR003660">
    <property type="entry name" value="HAMP_dom"/>
</dbReference>
<evidence type="ECO:0000256" key="3">
    <source>
        <dbReference type="ARBA" id="ARBA00022692"/>
    </source>
</evidence>
<dbReference type="PROSITE" id="PS50885">
    <property type="entry name" value="HAMP"/>
    <property type="match status" value="1"/>
</dbReference>
<dbReference type="EMBL" id="JBHTLU010000036">
    <property type="protein sequence ID" value="MFD1223600.1"/>
    <property type="molecule type" value="Genomic_DNA"/>
</dbReference>
<sequence length="591" mass="64535">MKTKTKIKPNTRQWRFTIRNKLLVISFAILIIPALLIGSISIWVSARESDLQMETNLRNTVHMAAELIVSFEDATKKGALSKEEAQEKMKQLLLGPKQPDGTRTINTNIDIGEHGYFFVLNDQGDLVAHPTQEGESFWDKQTSDGFYHIRDMLQKGQQSGGGVTVYRWPLPDSETDAMKIAYSLREPNWGWTIVAGSYIKDYNAGQQHIVQGTVYSLLGCVAVGGFIVVLLAIRLTRPLVQLTQQAKLVAAGDLSQEAIAIHSRDEIGDLYASFQTMHSRLREMTQGLLSHADALSSTSRNLSAIFGETVSATDQISISAQEVALSNETQKGSLQESTYAMEELSASAQRIASTSSTAFEASQVTLNHAEHGNRLITQSVEQMLAVSTTVGDLSLIVKQLNKRSHQIGEIINAMTTISSQTNLLALNAAIEAARAGEEGKGFTVVANEIRKLAERSRTSAMEVAELIQAILADINKAATAMDQGEQEVQAGVDSIRLSGEAFQRILVATRSAVYHVQETSTAAEQISASSQEFNASLQEIDHMAVRSNDLAQTISTATAGQLAAMEEIYASADSMSRISEEMLLHVKQFKL</sequence>
<keyword evidence="4 9" id="KW-1133">Transmembrane helix</keyword>
<evidence type="ECO:0000256" key="8">
    <source>
        <dbReference type="PROSITE-ProRule" id="PRU00284"/>
    </source>
</evidence>
<reference evidence="13" key="1">
    <citation type="journal article" date="2019" name="Int. J. Syst. Evol. Microbiol.">
        <title>The Global Catalogue of Microorganisms (GCM) 10K type strain sequencing project: providing services to taxonomists for standard genome sequencing and annotation.</title>
        <authorList>
            <consortium name="The Broad Institute Genomics Platform"/>
            <consortium name="The Broad Institute Genome Sequencing Center for Infectious Disease"/>
            <person name="Wu L."/>
            <person name="Ma J."/>
        </authorList>
    </citation>
    <scope>NUCLEOTIDE SEQUENCE [LARGE SCALE GENOMIC DNA]</scope>
    <source>
        <strain evidence="13">CCUG 53270</strain>
    </source>
</reference>
<dbReference type="Pfam" id="PF17200">
    <property type="entry name" value="sCache_2"/>
    <property type="match status" value="1"/>
</dbReference>
<dbReference type="InterPro" id="IPR033480">
    <property type="entry name" value="sCache_2"/>
</dbReference>
<evidence type="ECO:0000256" key="6">
    <source>
        <dbReference type="ARBA" id="ARBA00023224"/>
    </source>
</evidence>
<dbReference type="SMART" id="SM00304">
    <property type="entry name" value="HAMP"/>
    <property type="match status" value="1"/>
</dbReference>
<dbReference type="PANTHER" id="PTHR32089:SF112">
    <property type="entry name" value="LYSOZYME-LIKE PROTEIN-RELATED"/>
    <property type="match status" value="1"/>
</dbReference>
<evidence type="ECO:0000256" key="7">
    <source>
        <dbReference type="ARBA" id="ARBA00029447"/>
    </source>
</evidence>
<dbReference type="PANTHER" id="PTHR32089">
    <property type="entry name" value="METHYL-ACCEPTING CHEMOTAXIS PROTEIN MCPB"/>
    <property type="match status" value="1"/>
</dbReference>
<dbReference type="InterPro" id="IPR004090">
    <property type="entry name" value="Chemotax_Me-accpt_rcpt"/>
</dbReference>
<evidence type="ECO:0000256" key="5">
    <source>
        <dbReference type="ARBA" id="ARBA00023136"/>
    </source>
</evidence>
<protein>
    <submittedName>
        <fullName evidence="12">Methyl-accepting chemotaxis protein</fullName>
    </submittedName>
</protein>
<dbReference type="Pfam" id="PF00672">
    <property type="entry name" value="HAMP"/>
    <property type="match status" value="1"/>
</dbReference>
<evidence type="ECO:0000256" key="4">
    <source>
        <dbReference type="ARBA" id="ARBA00022989"/>
    </source>
</evidence>
<dbReference type="SMART" id="SM01049">
    <property type="entry name" value="Cache_2"/>
    <property type="match status" value="1"/>
</dbReference>
<comment type="similarity">
    <text evidence="7">Belongs to the methyl-accepting chemotaxis (MCP) protein family.</text>
</comment>
<evidence type="ECO:0000256" key="2">
    <source>
        <dbReference type="ARBA" id="ARBA00022475"/>
    </source>
</evidence>
<accession>A0ABW3UVI7</accession>
<dbReference type="Gene3D" id="1.10.287.950">
    <property type="entry name" value="Methyl-accepting chemotaxis protein"/>
    <property type="match status" value="1"/>
</dbReference>